<protein>
    <recommendedName>
        <fullName evidence="3">DNA replication checkpoint mediator MRC1 domain-containing protein</fullName>
    </recommendedName>
</protein>
<dbReference type="Pfam" id="PF09444">
    <property type="entry name" value="MRC1"/>
    <property type="match status" value="1"/>
</dbReference>
<dbReference type="OrthoDB" id="3996837at2759"/>
<feature type="compositionally biased region" description="Acidic residues" evidence="2">
    <location>
        <begin position="638"/>
        <end position="664"/>
    </location>
</feature>
<evidence type="ECO:0000256" key="1">
    <source>
        <dbReference type="SAM" id="Coils"/>
    </source>
</evidence>
<name>A0A4T0WXT6_9ASCO</name>
<evidence type="ECO:0000256" key="2">
    <source>
        <dbReference type="SAM" id="MobiDB-lite"/>
    </source>
</evidence>
<accession>A0A4T0WXT6</accession>
<keyword evidence="5" id="KW-1185">Reference proteome</keyword>
<feature type="region of interest" description="Disordered" evidence="2">
    <location>
        <begin position="913"/>
        <end position="944"/>
    </location>
</feature>
<reference evidence="4 5" key="1">
    <citation type="journal article" date="2019" name="Front. Genet.">
        <title>Whole-Genome Sequencing of the Opportunistic Yeast Pathogen Candida inconspicua Uncovers Its Hybrid Origin.</title>
        <authorList>
            <person name="Mixao V."/>
            <person name="Hansen A.P."/>
            <person name="Saus E."/>
            <person name="Boekhout T."/>
            <person name="Lass-Florl C."/>
            <person name="Gabaldon T."/>
        </authorList>
    </citation>
    <scope>NUCLEOTIDE SEQUENCE [LARGE SCALE GENOMIC DNA]</scope>
    <source>
        <strain evidence="4 5">CBS 180</strain>
    </source>
</reference>
<dbReference type="InterPro" id="IPR018564">
    <property type="entry name" value="Repl_chkpnt_MRC1_dom"/>
</dbReference>
<feature type="coiled-coil region" evidence="1">
    <location>
        <begin position="600"/>
        <end position="627"/>
    </location>
</feature>
<dbReference type="STRING" id="52247.A0A4T0WXT6"/>
<feature type="domain" description="DNA replication checkpoint mediator MRC1" evidence="3">
    <location>
        <begin position="898"/>
        <end position="1039"/>
    </location>
</feature>
<sequence>MEVFGELENNMEAILEEKTPKTVMKNLRLSEGNNSSDSDDDYELHQSRLDQEQFELKDDVADIEAPARLVSAIQKVKERIKQQQLEKKKLSEVGSGVTNMFIETQSLPDKTFYLLKTDNGNNAQKITDETIQPVTVRAGAQKTSLNIDEVIDNQPVCLTATEIMTGNTQKTTQSTQKLIAQEIYSTQHIITQKTTQHIDATLEGEIDLIKSKNDTKFQKDCNNEKLPKINKKNCFTVERENEETANETFILTNKVENTATEYNDSFVDEEETISQQNENHHKASATTMMTMEHSGANDDDEDDADEAIVCPTRNRVGSFKLSMNDEEDENDENNPNRRNTNLVSLFLSEEEDVVDEALDEEEKDDISKNIEDYENMSKEQRYLARKIERSKLRREKRKVASGSDVIPRKFSEQAIGDHSVEFNKHQVVVKKEKLRTHVILKKANEDIKILTEHEYSKDKLLKQLQLDSDSGEERELNKYGEQLTIQSLKSKSNIKPLRKLLKNNEICGSEIIELSESEDDEENDSFGLSADISMVQKAKKLELSLKYSKKKKQKMDKVQKLSFTDRIQRMKAKELKDKLSFNTTESRSSKTTFTDADLAKMLLQDQLNNSSRAKKKLRQQRRLEKQQQLLKEGKLTHDDDDPEFSSDYDISDESEDYGSGEEETDQGRYDKEAVDDKIQHSAAKLFDTSGKLEEFNFTLTNMSEKVRTQDKSFDGLTDAEKFARLKHIAEVDEQSELVDSTTDIQPSFRNGSIADLTIENHSANETSNFQLHDILDSQNLVLETQADGVEMSTQKLENDSAALSASTQPLDSFVSNEPKNSETLSKLVHEDGSLGDDTDEDEDEKIQIKRKKTDRLKDTDYEDVEGTVEDWQKQAELIKLAKKMQRDKTRKLEAEFKAKGLGDIVEKEAVESEDEFYGVGGGDRDFSDEENSEDEKMIDDATNANIGEDEIRKLHLDKELEEDQARVAKTYKDVKTHELGKRRAKNGVFDVSDSEDDEIDDKRRMMEFIRKRRLREEKDLHANNDFKLAENDPKKAFYDEISIKLPSHVSLYKDSFSNSPTDLDTNDDDESVRNSDLMNYYNGLETTQRPALKKPKTSTLTSTLDDDIMYGSFHDQETNRMKAEVLSDNPDDDDNDGSKILKLLKKKTSLKLTRKLVVPAPQAKETTDELNDSGSFGLLTKTNSITSSFKRSTEKKIKISANTGNVIREVSVTTSSKSVGNSKAAVTSFNSSSSIKKTDKRKIVRGSGLDRLDRMLAKSREKGIKSIGKR</sequence>
<feature type="region of interest" description="Disordered" evidence="2">
    <location>
        <begin position="793"/>
        <end position="844"/>
    </location>
</feature>
<feature type="compositionally biased region" description="Acidic residues" evidence="2">
    <location>
        <begin position="833"/>
        <end position="844"/>
    </location>
</feature>
<evidence type="ECO:0000313" key="4">
    <source>
        <dbReference type="EMBL" id="TID19194.1"/>
    </source>
</evidence>
<comment type="caution">
    <text evidence="4">The sequence shown here is derived from an EMBL/GenBank/DDBJ whole genome shotgun (WGS) entry which is preliminary data.</text>
</comment>
<keyword evidence="1" id="KW-0175">Coiled coil</keyword>
<organism evidence="4 5">
    <name type="scientific">Pichia inconspicua</name>
    <dbReference type="NCBI Taxonomy" id="52247"/>
    <lineage>
        <taxon>Eukaryota</taxon>
        <taxon>Fungi</taxon>
        <taxon>Dikarya</taxon>
        <taxon>Ascomycota</taxon>
        <taxon>Saccharomycotina</taxon>
        <taxon>Pichiomycetes</taxon>
        <taxon>Pichiales</taxon>
        <taxon>Pichiaceae</taxon>
        <taxon>Pichia</taxon>
    </lineage>
</organism>
<proteinExistence type="predicted"/>
<feature type="region of interest" description="Disordered" evidence="2">
    <location>
        <begin position="320"/>
        <end position="339"/>
    </location>
</feature>
<gene>
    <name evidence="4" type="ORF">CANINC_003764</name>
</gene>
<dbReference type="AlphaFoldDB" id="A0A4T0WXT6"/>
<evidence type="ECO:0000259" key="3">
    <source>
        <dbReference type="Pfam" id="PF09444"/>
    </source>
</evidence>
<dbReference type="EMBL" id="SELW01000599">
    <property type="protein sequence ID" value="TID19194.1"/>
    <property type="molecule type" value="Genomic_DNA"/>
</dbReference>
<dbReference type="Proteomes" id="UP000307173">
    <property type="component" value="Unassembled WGS sequence"/>
</dbReference>
<evidence type="ECO:0000313" key="5">
    <source>
        <dbReference type="Proteomes" id="UP000307173"/>
    </source>
</evidence>
<feature type="region of interest" description="Disordered" evidence="2">
    <location>
        <begin position="630"/>
        <end position="670"/>
    </location>
</feature>
<feature type="compositionally biased region" description="Polar residues" evidence="2">
    <location>
        <begin position="793"/>
        <end position="824"/>
    </location>
</feature>